<dbReference type="InterPro" id="IPR017969">
    <property type="entry name" value="Heavy-metal-associated_CS"/>
</dbReference>
<dbReference type="Gene3D" id="1.20.1110.10">
    <property type="entry name" value="Calcium-transporting ATPase, transmembrane domain"/>
    <property type="match status" value="1"/>
</dbReference>
<feature type="compositionally biased region" description="Polar residues" evidence="17">
    <location>
        <begin position="108"/>
        <end position="120"/>
    </location>
</feature>
<dbReference type="OrthoDB" id="432719at2759"/>
<evidence type="ECO:0000256" key="17">
    <source>
        <dbReference type="SAM" id="MobiDB-lite"/>
    </source>
</evidence>
<keyword evidence="12" id="KW-1278">Translocase</keyword>
<dbReference type="SFLD" id="SFLDG00002">
    <property type="entry name" value="C1.7:_P-type_atpase_like"/>
    <property type="match status" value="1"/>
</dbReference>
<dbReference type="SFLD" id="SFLDF00027">
    <property type="entry name" value="p-type_atpase"/>
    <property type="match status" value="1"/>
</dbReference>
<dbReference type="GO" id="GO:0005802">
    <property type="term" value="C:trans-Golgi network"/>
    <property type="evidence" value="ECO:0007669"/>
    <property type="project" value="UniProtKB-ARBA"/>
</dbReference>
<dbReference type="Gene3D" id="2.70.150.10">
    <property type="entry name" value="Calcium-transporting ATPase, cytoplasmic transduction domain A"/>
    <property type="match status" value="1"/>
</dbReference>
<evidence type="ECO:0000256" key="18">
    <source>
        <dbReference type="SAM" id="Phobius"/>
    </source>
</evidence>
<keyword evidence="10" id="KW-0067">ATP-binding</keyword>
<dbReference type="SUPFAM" id="SSF55008">
    <property type="entry name" value="HMA, heavy metal-associated domain"/>
    <property type="match status" value="3"/>
</dbReference>
<feature type="domain" description="HMA" evidence="19">
    <location>
        <begin position="124"/>
        <end position="190"/>
    </location>
</feature>
<dbReference type="GO" id="GO:0005507">
    <property type="term" value="F:copper ion binding"/>
    <property type="evidence" value="ECO:0007669"/>
    <property type="project" value="InterPro"/>
</dbReference>
<dbReference type="EMBL" id="MRZV01000024">
    <property type="protein sequence ID" value="PIK61833.1"/>
    <property type="molecule type" value="Genomic_DNA"/>
</dbReference>
<dbReference type="PROSITE" id="PS01047">
    <property type="entry name" value="HMA_1"/>
    <property type="match status" value="3"/>
</dbReference>
<reference evidence="20 21" key="1">
    <citation type="journal article" date="2017" name="PLoS Biol.">
        <title>The sea cucumber genome provides insights into morphological evolution and visceral regeneration.</title>
        <authorList>
            <person name="Zhang X."/>
            <person name="Sun L."/>
            <person name="Yuan J."/>
            <person name="Sun Y."/>
            <person name="Gao Y."/>
            <person name="Zhang L."/>
            <person name="Li S."/>
            <person name="Dai H."/>
            <person name="Hamel J.F."/>
            <person name="Liu C."/>
            <person name="Yu Y."/>
            <person name="Liu S."/>
            <person name="Lin W."/>
            <person name="Guo K."/>
            <person name="Jin S."/>
            <person name="Xu P."/>
            <person name="Storey K.B."/>
            <person name="Huan P."/>
            <person name="Zhang T."/>
            <person name="Zhou Y."/>
            <person name="Zhang J."/>
            <person name="Lin C."/>
            <person name="Li X."/>
            <person name="Xing L."/>
            <person name="Huo D."/>
            <person name="Sun M."/>
            <person name="Wang L."/>
            <person name="Mercier A."/>
            <person name="Li F."/>
            <person name="Yang H."/>
            <person name="Xiang J."/>
        </authorList>
    </citation>
    <scope>NUCLEOTIDE SEQUENCE [LARGE SCALE GENOMIC DNA]</scope>
    <source>
        <strain evidence="20">Shaxun</strain>
        <tissue evidence="20">Muscle</tissue>
    </source>
</reference>
<dbReference type="InterPro" id="IPR059000">
    <property type="entry name" value="ATPase_P-type_domA"/>
</dbReference>
<feature type="compositionally biased region" description="Polar residues" evidence="17">
    <location>
        <begin position="1083"/>
        <end position="1094"/>
    </location>
</feature>
<evidence type="ECO:0000256" key="15">
    <source>
        <dbReference type="ARBA" id="ARBA00023065"/>
    </source>
</evidence>
<keyword evidence="14" id="KW-0186">Copper</keyword>
<feature type="transmembrane region" description="Helical" evidence="18">
    <location>
        <begin position="966"/>
        <end position="989"/>
    </location>
</feature>
<dbReference type="InterPro" id="IPR036412">
    <property type="entry name" value="HAD-like_sf"/>
</dbReference>
<dbReference type="PRINTS" id="PR00119">
    <property type="entry name" value="CATATPASE"/>
</dbReference>
<dbReference type="FunFam" id="3.40.1110.10:FF:000023">
    <property type="entry name" value="Copper-transporting ATPase 1, putative"/>
    <property type="match status" value="1"/>
</dbReference>
<dbReference type="FunFam" id="2.70.150.10:FF:000002">
    <property type="entry name" value="Copper-transporting ATPase 1, putative"/>
    <property type="match status" value="1"/>
</dbReference>
<feature type="region of interest" description="Disordered" evidence="17">
    <location>
        <begin position="1075"/>
        <end position="1094"/>
    </location>
</feature>
<dbReference type="Pfam" id="PF00702">
    <property type="entry name" value="Hydrolase"/>
    <property type="match status" value="1"/>
</dbReference>
<dbReference type="InterPro" id="IPR023299">
    <property type="entry name" value="ATPase_P-typ_cyto_dom_N"/>
</dbReference>
<dbReference type="Pfam" id="PF00403">
    <property type="entry name" value="HMA"/>
    <property type="match status" value="3"/>
</dbReference>
<dbReference type="STRING" id="307972.A0A2G8LNK5"/>
<keyword evidence="6" id="KW-0479">Metal-binding</keyword>
<evidence type="ECO:0000256" key="4">
    <source>
        <dbReference type="ARBA" id="ARBA00022448"/>
    </source>
</evidence>
<feature type="transmembrane region" description="Helical" evidence="18">
    <location>
        <begin position="995"/>
        <end position="1017"/>
    </location>
</feature>
<evidence type="ECO:0000256" key="6">
    <source>
        <dbReference type="ARBA" id="ARBA00022723"/>
    </source>
</evidence>
<dbReference type="InterPro" id="IPR018303">
    <property type="entry name" value="ATPase_P-typ_P_site"/>
</dbReference>
<dbReference type="SUPFAM" id="SSF56784">
    <property type="entry name" value="HAD-like"/>
    <property type="match status" value="1"/>
</dbReference>
<dbReference type="EC" id="7.2.2.8" evidence="3"/>
<keyword evidence="9" id="KW-0187">Copper transport</keyword>
<feature type="transmembrane region" description="Helical" evidence="18">
    <location>
        <begin position="370"/>
        <end position="392"/>
    </location>
</feature>
<dbReference type="Pfam" id="PF00122">
    <property type="entry name" value="E1-E2_ATPase"/>
    <property type="match status" value="1"/>
</dbReference>
<dbReference type="InterPro" id="IPR036163">
    <property type="entry name" value="HMA_dom_sf"/>
</dbReference>
<evidence type="ECO:0000313" key="20">
    <source>
        <dbReference type="EMBL" id="PIK61833.1"/>
    </source>
</evidence>
<dbReference type="InterPro" id="IPR001757">
    <property type="entry name" value="P_typ_ATPase"/>
</dbReference>
<comment type="similarity">
    <text evidence="2">Belongs to the cation transport ATPase (P-type) (TC 3.A.3) family. Type IB subfamily.</text>
</comment>
<keyword evidence="7" id="KW-0677">Repeat</keyword>
<keyword evidence="4" id="KW-0813">Transport</keyword>
<evidence type="ECO:0000256" key="13">
    <source>
        <dbReference type="ARBA" id="ARBA00022989"/>
    </source>
</evidence>
<feature type="transmembrane region" description="Helical" evidence="18">
    <location>
        <begin position="559"/>
        <end position="580"/>
    </location>
</feature>
<dbReference type="GO" id="GO:0015677">
    <property type="term" value="P:copper ion import"/>
    <property type="evidence" value="ECO:0007669"/>
    <property type="project" value="TreeGrafter"/>
</dbReference>
<keyword evidence="5 18" id="KW-0812">Transmembrane</keyword>
<evidence type="ECO:0000256" key="12">
    <source>
        <dbReference type="ARBA" id="ARBA00022967"/>
    </source>
</evidence>
<sequence>MGFDCSLLQVDGPKENESIMIDIKGMTCQSCVKTISEKLRENSAISSVNVSLDENNASVEFDRNCLKAEKIVEAIEEMGFEASLANGVKEEIAETSHLESTGRGGHHNATSTKGSTSSLDGEEQTCQLRVTGMTCSSCVALIEGKISKRKGICNITVSLMAQKADVTFDTCHLTPSEVAVMIKDLGFEAEVLLGSNAARDGIIDLHITGMTCASCVNLIESTLTKKPGILKASVALATSRGHFEFDPDVIGPRNIIQLVENIGFNARLSLQSRRHSSVDHTATIRHKYRFPFHYSVARSFFISVTFGFPVIMILIYGIFGEREQTTVIPGLSLQNLLLFACCTPIQFVAGKYFYIQAYKSLKHGAANMDVLIVMATSVAYLYSVTVVLIAIFSRAAESPMTFFDEPPMLYIFVTLGRWLEHLAKGKTSEALSKLISLQSTEATLVPVDEDGTFGIEEKISVELLQKGDVVKVFPGEKIPVDGKVIEGTSNVDESLITGESLPVVKKKGHTAIGGTINQNSSLYVKATHVGSDTTISNIVRLVEEAQTSKAPIQRFADRIAGYFVPGIVVISFLTLFFHVLTGYHNPHMMHAHPDFNTTGEDQMHQVIFIWQNSFQCAIAVLCIACPCALGLATPTAVMVTTVVFDKTGTITEGALKVTSVFLFTGPSQAWVVMDRLLAIAGVAEADSEHPIGAAITSHVKKELNVSTLAKSNNFQIVPGCGMKCSIDINSIENLLEKSHQAKQMQNNVDVEIGEEFVDSISSSSPALMTPNESDEVGPPSNVDQYEVLIGNREWMQRNGLAVSEEVDSTMQKEEKRGQTTVIVAVNGILTSVISVADTVKPDAAQAINTLKLKKIHVVLLTGDNTKTAQAIAEQVGIARIYAEVLPQHKVEKIRDLQASGEIVAMVGDGVNDSPALAQANVGIAIGTGTDVAVEAASVVLINNKLQDVVSAIDLSHKTVQRIKLNLFLALIYNVIAIPIAAGALMRYGIALQPWMAAAAMAMSSSSVVTSSLMLKFYKKPKQMEVMFPIRRHGKLLIKEPFLPMDIESNESKTGSPLSWLTDRVAPSRRNGGHQLGDAHLSLLDNSGDNSDQEL</sequence>
<keyword evidence="21" id="KW-1185">Reference proteome</keyword>
<comment type="subcellular location">
    <subcellularLocation>
        <location evidence="1">Golgi apparatus</location>
        <location evidence="1">trans-Golgi network membrane</location>
        <topology evidence="1">Multi-pass membrane protein</topology>
    </subcellularLocation>
</comment>
<keyword evidence="16 18" id="KW-0472">Membrane</keyword>
<dbReference type="GO" id="GO:0005886">
    <property type="term" value="C:plasma membrane"/>
    <property type="evidence" value="ECO:0007669"/>
    <property type="project" value="TreeGrafter"/>
</dbReference>
<dbReference type="SUPFAM" id="SSF81653">
    <property type="entry name" value="Calcium ATPase, transduction domain A"/>
    <property type="match status" value="1"/>
</dbReference>
<dbReference type="InterPro" id="IPR044492">
    <property type="entry name" value="P_typ_ATPase_HD_dom"/>
</dbReference>
<dbReference type="PROSITE" id="PS50846">
    <property type="entry name" value="HMA_2"/>
    <property type="match status" value="3"/>
</dbReference>
<accession>A0A2G8LNK5</accession>
<keyword evidence="8" id="KW-0547">Nucleotide-binding</keyword>
<gene>
    <name evidence="20" type="ORF">BSL78_01288</name>
</gene>
<evidence type="ECO:0000256" key="9">
    <source>
        <dbReference type="ARBA" id="ARBA00022796"/>
    </source>
</evidence>
<evidence type="ECO:0000259" key="19">
    <source>
        <dbReference type="PROSITE" id="PS50846"/>
    </source>
</evidence>
<dbReference type="InterPro" id="IPR006122">
    <property type="entry name" value="HMA_Cu_ion-bd"/>
</dbReference>
<keyword evidence="13 18" id="KW-1133">Transmembrane helix</keyword>
<evidence type="ECO:0000256" key="7">
    <source>
        <dbReference type="ARBA" id="ARBA00022737"/>
    </source>
</evidence>
<name>A0A2G8LNK5_STIJA</name>
<dbReference type="FunFam" id="3.40.50.1000:FF:000144">
    <property type="entry name" value="copper-transporting ATPase 1 isoform X2"/>
    <property type="match status" value="1"/>
</dbReference>
<keyword evidence="11" id="KW-0460">Magnesium</keyword>
<evidence type="ECO:0000256" key="5">
    <source>
        <dbReference type="ARBA" id="ARBA00022692"/>
    </source>
</evidence>
<dbReference type="InterPro" id="IPR006121">
    <property type="entry name" value="HMA_dom"/>
</dbReference>
<evidence type="ECO:0000313" key="21">
    <source>
        <dbReference type="Proteomes" id="UP000230750"/>
    </source>
</evidence>
<proteinExistence type="inferred from homology"/>
<evidence type="ECO:0000256" key="16">
    <source>
        <dbReference type="ARBA" id="ARBA00023136"/>
    </source>
</evidence>
<dbReference type="PANTHER" id="PTHR43520:SF8">
    <property type="entry name" value="P-TYPE CU(+) TRANSPORTER"/>
    <property type="match status" value="1"/>
</dbReference>
<dbReference type="NCBIfam" id="TIGR00003">
    <property type="entry name" value="copper ion binding protein"/>
    <property type="match status" value="2"/>
</dbReference>
<dbReference type="CDD" id="cd00371">
    <property type="entry name" value="HMA"/>
    <property type="match status" value="3"/>
</dbReference>
<dbReference type="SUPFAM" id="SSF81660">
    <property type="entry name" value="Metal cation-transporting ATPase, ATP-binding domain N"/>
    <property type="match status" value="1"/>
</dbReference>
<dbReference type="GO" id="GO:0016887">
    <property type="term" value="F:ATP hydrolysis activity"/>
    <property type="evidence" value="ECO:0007669"/>
    <property type="project" value="InterPro"/>
</dbReference>
<dbReference type="PROSITE" id="PS00154">
    <property type="entry name" value="ATPASE_E1_E2"/>
    <property type="match status" value="1"/>
</dbReference>
<organism evidence="20 21">
    <name type="scientific">Stichopus japonicus</name>
    <name type="common">Sea cucumber</name>
    <dbReference type="NCBI Taxonomy" id="307972"/>
    <lineage>
        <taxon>Eukaryota</taxon>
        <taxon>Metazoa</taxon>
        <taxon>Echinodermata</taxon>
        <taxon>Eleutherozoa</taxon>
        <taxon>Echinozoa</taxon>
        <taxon>Holothuroidea</taxon>
        <taxon>Aspidochirotacea</taxon>
        <taxon>Aspidochirotida</taxon>
        <taxon>Stichopodidae</taxon>
        <taxon>Apostichopus</taxon>
    </lineage>
</organism>
<feature type="domain" description="HMA" evidence="19">
    <location>
        <begin position="201"/>
        <end position="267"/>
    </location>
</feature>
<feature type="domain" description="HMA" evidence="19">
    <location>
        <begin position="17"/>
        <end position="83"/>
    </location>
</feature>
<evidence type="ECO:0000256" key="11">
    <source>
        <dbReference type="ARBA" id="ARBA00022842"/>
    </source>
</evidence>
<dbReference type="NCBIfam" id="TIGR01494">
    <property type="entry name" value="ATPase_P-type"/>
    <property type="match status" value="2"/>
</dbReference>
<dbReference type="CDD" id="cd02094">
    <property type="entry name" value="P-type_ATPase_Cu-like"/>
    <property type="match status" value="1"/>
</dbReference>
<feature type="transmembrane region" description="Helical" evidence="18">
    <location>
        <begin position="295"/>
        <end position="319"/>
    </location>
</feature>
<dbReference type="PANTHER" id="PTHR43520">
    <property type="entry name" value="ATP7, ISOFORM B"/>
    <property type="match status" value="1"/>
</dbReference>
<dbReference type="Gene3D" id="3.30.70.100">
    <property type="match status" value="3"/>
</dbReference>
<protein>
    <recommendedName>
        <fullName evidence="3">P-type Cu(+) transporter</fullName>
        <ecNumber evidence="3">7.2.2.8</ecNumber>
    </recommendedName>
</protein>
<dbReference type="GO" id="GO:0140581">
    <property type="term" value="F:P-type monovalent copper transporter activity"/>
    <property type="evidence" value="ECO:0007669"/>
    <property type="project" value="UniProtKB-EC"/>
</dbReference>
<evidence type="ECO:0000256" key="3">
    <source>
        <dbReference type="ARBA" id="ARBA00012517"/>
    </source>
</evidence>
<comment type="caution">
    <text evidence="20">The sequence shown here is derived from an EMBL/GenBank/DDBJ whole genome shotgun (WGS) entry which is preliminary data.</text>
</comment>
<evidence type="ECO:0000256" key="14">
    <source>
        <dbReference type="ARBA" id="ARBA00023008"/>
    </source>
</evidence>
<dbReference type="Gene3D" id="3.40.50.1000">
    <property type="entry name" value="HAD superfamily/HAD-like"/>
    <property type="match status" value="1"/>
</dbReference>
<evidence type="ECO:0000256" key="2">
    <source>
        <dbReference type="ARBA" id="ARBA00006024"/>
    </source>
</evidence>
<keyword evidence="15" id="KW-0406">Ion transport</keyword>
<dbReference type="FunFam" id="3.30.70.100:FF:000001">
    <property type="entry name" value="ATPase copper transporting beta"/>
    <property type="match status" value="3"/>
</dbReference>
<dbReference type="Proteomes" id="UP000230750">
    <property type="component" value="Unassembled WGS sequence"/>
</dbReference>
<dbReference type="Gene3D" id="3.40.1110.10">
    <property type="entry name" value="Calcium-transporting ATPase, cytoplasmic domain N"/>
    <property type="match status" value="1"/>
</dbReference>
<dbReference type="InterPro" id="IPR008250">
    <property type="entry name" value="ATPase_P-typ_transduc_dom_A_sf"/>
</dbReference>
<dbReference type="GO" id="GO:0055070">
    <property type="term" value="P:copper ion homeostasis"/>
    <property type="evidence" value="ECO:0007669"/>
    <property type="project" value="TreeGrafter"/>
</dbReference>
<dbReference type="InterPro" id="IPR023214">
    <property type="entry name" value="HAD_sf"/>
</dbReference>
<evidence type="ECO:0000256" key="8">
    <source>
        <dbReference type="ARBA" id="ARBA00022741"/>
    </source>
</evidence>
<evidence type="ECO:0000256" key="1">
    <source>
        <dbReference type="ARBA" id="ARBA00004166"/>
    </source>
</evidence>
<feature type="transmembrane region" description="Helical" evidence="18">
    <location>
        <begin position="331"/>
        <end position="349"/>
    </location>
</feature>
<evidence type="ECO:0000256" key="10">
    <source>
        <dbReference type="ARBA" id="ARBA00022840"/>
    </source>
</evidence>
<dbReference type="SFLD" id="SFLDS00003">
    <property type="entry name" value="Haloacid_Dehalogenase"/>
    <property type="match status" value="1"/>
</dbReference>
<dbReference type="GO" id="GO:0043682">
    <property type="term" value="F:P-type divalent copper transporter activity"/>
    <property type="evidence" value="ECO:0007669"/>
    <property type="project" value="TreeGrafter"/>
</dbReference>
<feature type="region of interest" description="Disordered" evidence="17">
    <location>
        <begin position="96"/>
        <end position="120"/>
    </location>
</feature>
<dbReference type="GO" id="GO:0005524">
    <property type="term" value="F:ATP binding"/>
    <property type="evidence" value="ECO:0007669"/>
    <property type="project" value="UniProtKB-KW"/>
</dbReference>
<dbReference type="AlphaFoldDB" id="A0A2G8LNK5"/>